<evidence type="ECO:0000256" key="1">
    <source>
        <dbReference type="SAM" id="MobiDB-lite"/>
    </source>
</evidence>
<keyword evidence="3" id="KW-1185">Reference proteome</keyword>
<protein>
    <submittedName>
        <fullName evidence="2">Uncharacterized protein</fullName>
    </submittedName>
</protein>
<comment type="caution">
    <text evidence="2">The sequence shown here is derived from an EMBL/GenBank/DDBJ whole genome shotgun (WGS) entry which is preliminary data.</text>
</comment>
<feature type="compositionally biased region" description="Polar residues" evidence="1">
    <location>
        <begin position="319"/>
        <end position="331"/>
    </location>
</feature>
<feature type="compositionally biased region" description="Polar residues" evidence="1">
    <location>
        <begin position="52"/>
        <end position="67"/>
    </location>
</feature>
<evidence type="ECO:0000313" key="3">
    <source>
        <dbReference type="Proteomes" id="UP001140011"/>
    </source>
</evidence>
<feature type="compositionally biased region" description="Low complexity" evidence="1">
    <location>
        <begin position="16"/>
        <end position="26"/>
    </location>
</feature>
<gene>
    <name evidence="2" type="ORF">GGI19_005118</name>
</gene>
<feature type="compositionally biased region" description="Low complexity" evidence="1">
    <location>
        <begin position="74"/>
        <end position="86"/>
    </location>
</feature>
<dbReference type="OrthoDB" id="5534031at2759"/>
<dbReference type="Proteomes" id="UP001140011">
    <property type="component" value="Unassembled WGS sequence"/>
</dbReference>
<dbReference type="AlphaFoldDB" id="A0A9W8L9X2"/>
<feature type="region of interest" description="Disordered" evidence="1">
    <location>
        <begin position="298"/>
        <end position="331"/>
    </location>
</feature>
<organism evidence="2 3">
    <name type="scientific">Coemansia pectinata</name>
    <dbReference type="NCBI Taxonomy" id="1052879"/>
    <lineage>
        <taxon>Eukaryota</taxon>
        <taxon>Fungi</taxon>
        <taxon>Fungi incertae sedis</taxon>
        <taxon>Zoopagomycota</taxon>
        <taxon>Kickxellomycotina</taxon>
        <taxon>Kickxellomycetes</taxon>
        <taxon>Kickxellales</taxon>
        <taxon>Kickxellaceae</taxon>
        <taxon>Coemansia</taxon>
    </lineage>
</organism>
<proteinExistence type="predicted"/>
<feature type="compositionally biased region" description="Polar residues" evidence="1">
    <location>
        <begin position="1"/>
        <end position="12"/>
    </location>
</feature>
<feature type="region of interest" description="Disordered" evidence="1">
    <location>
        <begin position="1"/>
        <end position="204"/>
    </location>
</feature>
<accession>A0A9W8L9X2</accession>
<reference evidence="2" key="1">
    <citation type="submission" date="2022-07" db="EMBL/GenBank/DDBJ databases">
        <title>Phylogenomic reconstructions and comparative analyses of Kickxellomycotina fungi.</title>
        <authorList>
            <person name="Reynolds N.K."/>
            <person name="Stajich J.E."/>
            <person name="Barry K."/>
            <person name="Grigoriev I.V."/>
            <person name="Crous P."/>
            <person name="Smith M.E."/>
        </authorList>
    </citation>
    <scope>NUCLEOTIDE SEQUENCE</scope>
    <source>
        <strain evidence="2">BCRC 34297</strain>
    </source>
</reference>
<dbReference type="EMBL" id="JANBUH010000565">
    <property type="protein sequence ID" value="KAJ2750422.1"/>
    <property type="molecule type" value="Genomic_DNA"/>
</dbReference>
<name>A0A9W8L9X2_9FUNG</name>
<sequence>MTGTNNFSQQDQYMIKASASKASAETSTREDIRSAPSPTQQSIQDLDRGLSISGQSKSALKNSSDDTATGFKRSQAQQQASKASPSIGLVIAGQSSSTQQSKPKDKPPQQQHSKWQPDEVSRKRASSSATPEIVGAAPQPKSRHQQQHRPAPTKPANISGGGFVSISGTAETPPASKLDVILPPSHTQQEASDGADAKRLKISSGRKKRSLFGYRMEALLMDNNRSASYHELQSQPRAVDSAKTADYIDNSPPTSGQSTVVIQTTPEQRPVGLAIASTHTSTAVSNDSDENELIIARSATGIPGTDQRSNHAAPYSLRIANSSAEHNVSSR</sequence>
<evidence type="ECO:0000313" key="2">
    <source>
        <dbReference type="EMBL" id="KAJ2750422.1"/>
    </source>
</evidence>